<name>A0ABS3HXT0_9ENTE</name>
<keyword evidence="2" id="KW-1185">Reference proteome</keyword>
<dbReference type="EMBL" id="JAFLWI010000001">
    <property type="protein sequence ID" value="MBO0480870.1"/>
    <property type="molecule type" value="Genomic_DNA"/>
</dbReference>
<organism evidence="1 2">
    <name type="scientific">Candidatus Enterococcus courvalinii</name>
    <dbReference type="NCBI Taxonomy" id="2815329"/>
    <lineage>
        <taxon>Bacteria</taxon>
        <taxon>Bacillati</taxon>
        <taxon>Bacillota</taxon>
        <taxon>Bacilli</taxon>
        <taxon>Lactobacillales</taxon>
        <taxon>Enterococcaceae</taxon>
        <taxon>Enterococcus</taxon>
    </lineage>
</organism>
<sequence length="103" mass="11739">METMTALGLVLIIVYGVSAHQTFLLEQGKKSNQEVQLARIIYEEARKYRLHEGLKQVARDQPIKSKVILQTEQRAIQKVGIEVEGKVVLEIEKKSEVSKLYSD</sequence>
<proteinExistence type="predicted"/>
<dbReference type="RefSeq" id="WP_206897697.1">
    <property type="nucleotide sequence ID" value="NZ_JAFLWI010000001.1"/>
</dbReference>
<gene>
    <name evidence="1" type="ORF">JZO71_00855</name>
</gene>
<reference evidence="1 2" key="1">
    <citation type="submission" date="2021-03" db="EMBL/GenBank/DDBJ databases">
        <title>Enterococcal diversity collection.</title>
        <authorList>
            <person name="Gilmore M.S."/>
            <person name="Schwartzman J."/>
            <person name="Van Tyne D."/>
            <person name="Martin M."/>
            <person name="Earl A.M."/>
            <person name="Manson A.L."/>
            <person name="Straub T."/>
            <person name="Salamzade R."/>
            <person name="Saavedra J."/>
            <person name="Lebreton F."/>
            <person name="Prichula J."/>
            <person name="Schaufler K."/>
            <person name="Gaca A."/>
            <person name="Sgardioli B."/>
            <person name="Wagenaar J."/>
            <person name="Strong T."/>
        </authorList>
    </citation>
    <scope>NUCLEOTIDE SEQUENCE [LARGE SCALE GENOMIC DNA]</scope>
    <source>
        <strain evidence="1 2">MSG2901</strain>
    </source>
</reference>
<evidence type="ECO:0000313" key="2">
    <source>
        <dbReference type="Proteomes" id="UP000664832"/>
    </source>
</evidence>
<accession>A0ABS3HXT0</accession>
<evidence type="ECO:0000313" key="1">
    <source>
        <dbReference type="EMBL" id="MBO0480870.1"/>
    </source>
</evidence>
<protein>
    <recommendedName>
        <fullName evidence="3">Late competence protein ComGE</fullName>
    </recommendedName>
</protein>
<comment type="caution">
    <text evidence="1">The sequence shown here is derived from an EMBL/GenBank/DDBJ whole genome shotgun (WGS) entry which is preliminary data.</text>
</comment>
<dbReference type="Proteomes" id="UP000664832">
    <property type="component" value="Unassembled WGS sequence"/>
</dbReference>
<evidence type="ECO:0008006" key="3">
    <source>
        <dbReference type="Google" id="ProtNLM"/>
    </source>
</evidence>